<protein>
    <submittedName>
        <fullName evidence="10">Autotransporter domain-containing protein</fullName>
    </submittedName>
</protein>
<feature type="active site" description="Charge relay system" evidence="4 5">
    <location>
        <position position="138"/>
    </location>
</feature>
<keyword evidence="7" id="KW-0732">Signal</keyword>
<dbReference type="PANTHER" id="PTHR42884:SF14">
    <property type="entry name" value="NEUROENDOCRINE CONVERTASE 1"/>
    <property type="match status" value="1"/>
</dbReference>
<dbReference type="PROSITE" id="PS51208">
    <property type="entry name" value="AUTOTRANSPORTER"/>
    <property type="match status" value="1"/>
</dbReference>
<organism evidence="10 11">
    <name type="scientific">Candidatus Spyradosoma merdigallinarum</name>
    <dbReference type="NCBI Taxonomy" id="2840950"/>
    <lineage>
        <taxon>Bacteria</taxon>
        <taxon>Pseudomonadati</taxon>
        <taxon>Verrucomicrobiota</taxon>
        <taxon>Opitutia</taxon>
        <taxon>Opitutia incertae sedis</taxon>
        <taxon>Candidatus Spyradosoma</taxon>
    </lineage>
</organism>
<dbReference type="InterPro" id="IPR011050">
    <property type="entry name" value="Pectin_lyase_fold/virulence"/>
</dbReference>
<dbReference type="PROSITE" id="PS00137">
    <property type="entry name" value="SUBTILASE_HIS"/>
    <property type="match status" value="1"/>
</dbReference>
<dbReference type="Gene3D" id="2.40.128.130">
    <property type="entry name" value="Autotransporter beta-domain"/>
    <property type="match status" value="1"/>
</dbReference>
<sequence length="1566" mass="163638">MKVRLPLPLLFACASAVAFGVPAVAQSASSSSSSTSSSQTTPTQISPSYVYDDPIINRQWQWFPARNGVEIAELWNEGITGEGVVIGIIDTWVEPNHEDLNVSPYNPGTNPANGLSKDFIGTEELPADGSQIYTDENHGTFVAGMAAAVGGNDAGVVGAAPGATIAGLHSGSDGSGVNISAATEAAYWASGVSGSGDAVSYLGEAAIQVKNCSFGSVYTAGNSDGRVFAAAVEATSLNNVIYVFAAGNSRGDGYGGDSGWNTNASLTNAGILVAATDSDGVYADFSNYGSNIFISAPGDDVVSTDRTGELGYNTGSSGSSSSTTTDDSTTSTETTPTVANDDYAAESGTSFASPLVAGVIALGKQVCPVMDSRWAKHALAYSSGHGEAPNIDAVYDEEIGSWVQKSGYTTTVTDPETGETTTTTVNSTGDWQKNNGGYWFNNNYGFGMIDPVGFVDTVRDIAYTTVETSASIDSSRISLKDSDVNPSAQAREATYVFTTGTAGGSGVFVSQIPQSLETVSVTIDFANEIDAEAGGATDITMDLNSLTVTLIAPDGQKSVLVQPAGETVMAGDSSIVGTSWTFSTNAFWGSNYATQAGEWRVEISYDGATGNEELITVSSVDFTMGGFVMEGSSGCTINADQVVNAHSLMLDDDGFVVRGGGEFYVEDTVCVNGGSFTVAEGGVVGSYADAKLKKGAAFLQYGGSTSISGSATFERGVNIYGGTFNLHSSINSGSGVNIYGGTFVVAENDNRTAVSAGTVTLNGGRLNLANNANFGSGVTVNGGAFSAGVNATGTTLSVFGGSAALSAGTSFTGIVVGQNAVQGEGEDEGTAARGGALSVLGDVDVSSGISLFGEARGSVAGGSTVTLGTFGYVENDAGENEWRHTNPGSLSAGGNAALTIGGNTTVDGALSVADSAVVAWTGTMAVRHGVSVSGGTLYADGETTLDVTPDAERVDSGSDETEYGFVVANGGAFDVGKTTVTGDMQVEAGATLIFSSRSRGDSDTLVVNGKFDFSGYDSVHETTTSIVYDFGDAVPYSGAELVFVPQREVEVKTDSEGERTETVIKDYVYDGYVVSASGVENIVVMNEAWPTLLTVKRDGSLAEEEIVFTLREETVEETLLSTTETNPDTGERTTVETVLEKVVFSLETEQEISNLSLHYDGFSARQNAVSHALLRANQLGSADISPFAAEYNRLQNASELAAALDSVGVPVNLIAIDELHDKQASAVTGALSRRSRELRGGFIHVDTWSNPLFGNSGFTYAARPDSGASSGFVPYLSPFEDNPLMIWMNGGFSFSEADDNEGMALSKTKSNMLNVFMGADYALSDDVAVGIFAGFTSGRTKFDDGGRTEIQSRNIGVYLAGCETDEIGSLYYTALAAFGFEEYDFSRKVSVGNGSWKSTANPDGWQGIAFIEGGYEWKMNRFSMGPALSLRYVSNNIDGYTESSSEAWARQEVDDVSYDSLQSSVGWRISYRADFDFVSLLPEARLSWNHEFLGTDEDFDARLALPLAETYTNTINSTGDDYATAGAGLTVLLGDFTTVSFDYDIQFLRDDADPTHSFNAIFRTRF</sequence>
<evidence type="ECO:0000256" key="4">
    <source>
        <dbReference type="PIRSR" id="PIRSR615500-1"/>
    </source>
</evidence>
<keyword evidence="3 5" id="KW-0720">Serine protease</keyword>
<dbReference type="Gene3D" id="3.40.50.200">
    <property type="entry name" value="Peptidase S8/S53 domain"/>
    <property type="match status" value="1"/>
</dbReference>
<evidence type="ECO:0000256" key="2">
    <source>
        <dbReference type="ARBA" id="ARBA00022801"/>
    </source>
</evidence>
<dbReference type="Gene3D" id="2.60.120.260">
    <property type="entry name" value="Galactose-binding domain-like"/>
    <property type="match status" value="1"/>
</dbReference>
<evidence type="ECO:0000256" key="7">
    <source>
        <dbReference type="SAM" id="SignalP"/>
    </source>
</evidence>
<evidence type="ECO:0000313" key="11">
    <source>
        <dbReference type="Proteomes" id="UP000886812"/>
    </source>
</evidence>
<dbReference type="InterPro" id="IPR036852">
    <property type="entry name" value="Peptidase_S8/S53_dom_sf"/>
</dbReference>
<evidence type="ECO:0000256" key="5">
    <source>
        <dbReference type="PROSITE-ProRule" id="PRU01240"/>
    </source>
</evidence>
<dbReference type="PROSITE" id="PS51829">
    <property type="entry name" value="P_HOMO_B"/>
    <property type="match status" value="1"/>
</dbReference>
<accession>A0A9D1NL70</accession>
<dbReference type="Proteomes" id="UP000886812">
    <property type="component" value="Unassembled WGS sequence"/>
</dbReference>
<gene>
    <name evidence="10" type="ORF">IAC75_05840</name>
</gene>
<dbReference type="InterPro" id="IPR023828">
    <property type="entry name" value="Peptidase_S8_Ser-AS"/>
</dbReference>
<evidence type="ECO:0000313" key="10">
    <source>
        <dbReference type="EMBL" id="HIV04651.1"/>
    </source>
</evidence>
<feature type="domain" description="Autotransporter" evidence="8">
    <location>
        <begin position="1279"/>
        <end position="1566"/>
    </location>
</feature>
<reference evidence="10" key="2">
    <citation type="journal article" date="2021" name="PeerJ">
        <title>Extensive microbial diversity within the chicken gut microbiome revealed by metagenomics and culture.</title>
        <authorList>
            <person name="Gilroy R."/>
            <person name="Ravi A."/>
            <person name="Getino M."/>
            <person name="Pursley I."/>
            <person name="Horton D.L."/>
            <person name="Alikhan N.F."/>
            <person name="Baker D."/>
            <person name="Gharbi K."/>
            <person name="Hall N."/>
            <person name="Watson M."/>
            <person name="Adriaenssens E.M."/>
            <person name="Foster-Nyarko E."/>
            <person name="Jarju S."/>
            <person name="Secka A."/>
            <person name="Antonio M."/>
            <person name="Oren A."/>
            <person name="Chaudhuri R.R."/>
            <person name="La Ragione R."/>
            <person name="Hildebrand F."/>
            <person name="Pallen M.J."/>
        </authorList>
    </citation>
    <scope>NUCLEOTIDE SEQUENCE</scope>
    <source>
        <strain evidence="10">10669</strain>
    </source>
</reference>
<evidence type="ECO:0000256" key="3">
    <source>
        <dbReference type="ARBA" id="ARBA00022825"/>
    </source>
</evidence>
<dbReference type="InterPro" id="IPR000209">
    <property type="entry name" value="Peptidase_S8/S53_dom"/>
</dbReference>
<name>A0A9D1NL70_9BACT</name>
<reference evidence="10" key="1">
    <citation type="submission" date="2020-10" db="EMBL/GenBank/DDBJ databases">
        <authorList>
            <person name="Gilroy R."/>
        </authorList>
    </citation>
    <scope>NUCLEOTIDE SEQUENCE</scope>
    <source>
        <strain evidence="10">10669</strain>
    </source>
</reference>
<evidence type="ECO:0000256" key="1">
    <source>
        <dbReference type="ARBA" id="ARBA00022670"/>
    </source>
</evidence>
<dbReference type="GO" id="GO:0012505">
    <property type="term" value="C:endomembrane system"/>
    <property type="evidence" value="ECO:0007669"/>
    <property type="project" value="UniProtKB-ARBA"/>
</dbReference>
<evidence type="ECO:0000256" key="6">
    <source>
        <dbReference type="SAM" id="MobiDB-lite"/>
    </source>
</evidence>
<dbReference type="GO" id="GO:0004252">
    <property type="term" value="F:serine-type endopeptidase activity"/>
    <property type="evidence" value="ECO:0007669"/>
    <property type="project" value="UniProtKB-UniRule"/>
</dbReference>
<dbReference type="InterPro" id="IPR015500">
    <property type="entry name" value="Peptidase_S8_subtilisin-rel"/>
</dbReference>
<feature type="signal peptide" evidence="7">
    <location>
        <begin position="1"/>
        <end position="18"/>
    </location>
</feature>
<keyword evidence="1 5" id="KW-0645">Protease</keyword>
<feature type="region of interest" description="Disordered" evidence="6">
    <location>
        <begin position="304"/>
        <end position="342"/>
    </location>
</feature>
<keyword evidence="2 5" id="KW-0378">Hydrolase</keyword>
<dbReference type="InterPro" id="IPR036709">
    <property type="entry name" value="Autotransporte_beta_dom_sf"/>
</dbReference>
<dbReference type="GO" id="GO:0005737">
    <property type="term" value="C:cytoplasm"/>
    <property type="evidence" value="ECO:0007669"/>
    <property type="project" value="UniProtKB-ARBA"/>
</dbReference>
<dbReference type="EMBL" id="DVOG01000150">
    <property type="protein sequence ID" value="HIV04651.1"/>
    <property type="molecule type" value="Genomic_DNA"/>
</dbReference>
<dbReference type="SUPFAM" id="SSF51126">
    <property type="entry name" value="Pectin lyase-like"/>
    <property type="match status" value="1"/>
</dbReference>
<dbReference type="PROSITE" id="PS51892">
    <property type="entry name" value="SUBTILASE"/>
    <property type="match status" value="1"/>
</dbReference>
<dbReference type="InterPro" id="IPR008979">
    <property type="entry name" value="Galactose-bd-like_sf"/>
</dbReference>
<proteinExistence type="inferred from homology"/>
<dbReference type="PROSITE" id="PS00138">
    <property type="entry name" value="SUBTILASE_SER"/>
    <property type="match status" value="1"/>
</dbReference>
<comment type="caution">
    <text evidence="10">The sequence shown here is derived from an EMBL/GenBank/DDBJ whole genome shotgun (WGS) entry which is preliminary data.</text>
</comment>
<dbReference type="SUPFAM" id="SSF103515">
    <property type="entry name" value="Autotransporter"/>
    <property type="match status" value="1"/>
</dbReference>
<evidence type="ECO:0000259" key="8">
    <source>
        <dbReference type="PROSITE" id="PS51208"/>
    </source>
</evidence>
<feature type="chain" id="PRO_5039721251" evidence="7">
    <location>
        <begin position="19"/>
        <end position="1566"/>
    </location>
</feature>
<dbReference type="Pfam" id="PF00082">
    <property type="entry name" value="Peptidase_S8"/>
    <property type="match status" value="1"/>
</dbReference>
<feature type="active site" description="Charge relay system" evidence="4 5">
    <location>
        <position position="350"/>
    </location>
</feature>
<dbReference type="SMART" id="SM00869">
    <property type="entry name" value="Autotransporter"/>
    <property type="match status" value="1"/>
</dbReference>
<dbReference type="SUPFAM" id="SSF49785">
    <property type="entry name" value="Galactose-binding domain-like"/>
    <property type="match status" value="1"/>
</dbReference>
<feature type="domain" description="P/Homo B" evidence="9">
    <location>
        <begin position="484"/>
        <end position="630"/>
    </location>
</feature>
<dbReference type="Pfam" id="PF03797">
    <property type="entry name" value="Autotransporter"/>
    <property type="match status" value="1"/>
</dbReference>
<feature type="active site" description="Charge relay system" evidence="4 5">
    <location>
        <position position="90"/>
    </location>
</feature>
<dbReference type="PANTHER" id="PTHR42884">
    <property type="entry name" value="PROPROTEIN CONVERTASE SUBTILISIN/KEXIN-RELATED"/>
    <property type="match status" value="1"/>
</dbReference>
<dbReference type="GO" id="GO:0016020">
    <property type="term" value="C:membrane"/>
    <property type="evidence" value="ECO:0007669"/>
    <property type="project" value="TreeGrafter"/>
</dbReference>
<feature type="compositionally biased region" description="Low complexity" evidence="6">
    <location>
        <begin position="314"/>
        <end position="335"/>
    </location>
</feature>
<dbReference type="GO" id="GO:0016485">
    <property type="term" value="P:protein processing"/>
    <property type="evidence" value="ECO:0007669"/>
    <property type="project" value="TreeGrafter"/>
</dbReference>
<dbReference type="InterPro" id="IPR002884">
    <property type="entry name" value="P_dom"/>
</dbReference>
<dbReference type="InterPro" id="IPR005546">
    <property type="entry name" value="Autotransporte_beta"/>
</dbReference>
<dbReference type="PRINTS" id="PR00723">
    <property type="entry name" value="SUBTILISIN"/>
</dbReference>
<dbReference type="Pfam" id="PF01483">
    <property type="entry name" value="P_proprotein"/>
    <property type="match status" value="1"/>
</dbReference>
<dbReference type="InterPro" id="IPR022398">
    <property type="entry name" value="Peptidase_S8_His-AS"/>
</dbReference>
<dbReference type="SUPFAM" id="SSF52743">
    <property type="entry name" value="Subtilisin-like"/>
    <property type="match status" value="1"/>
</dbReference>
<evidence type="ECO:0000259" key="9">
    <source>
        <dbReference type="PROSITE" id="PS51829"/>
    </source>
</evidence>
<comment type="similarity">
    <text evidence="5">Belongs to the peptidase S8 family.</text>
</comment>